<dbReference type="PANTHER" id="PTHR12526">
    <property type="entry name" value="GLYCOSYLTRANSFERASE"/>
    <property type="match status" value="1"/>
</dbReference>
<sequence length="360" mass="40394">MVINVISSTKGGGAELLFQLLNESIRDAGCFQFKSLVFCDSYKSASKQDIVLGSFLKSPLHIIRIRRHVKEALRSSAEKVVVHAHLTWPFIYVALATLGLNNVSLIFTEHSTSNRRRKVRLLRFIDRFFYERYDKVICISNGVKRSLAEWLGKSKAKKLLVIENGSRAFRVSKRASLKGRRLKIVSVGSLSHQKNFEVGIRAVASVKGEVEKYLIVGEGPERERLEALTSELELEDVVEFLGWLDDVEPYFHKADIQLIPSRREGFGLVAVEGMSTGLPIVASKVEGLNEVLGVETKSVVLVDEIESPEAWAKKILEVKSLILKEGAENLSKASRAQSEKFTINKMAEEYLELYKGLLKS</sequence>
<evidence type="ECO:0000313" key="4">
    <source>
        <dbReference type="EMBL" id="MBJ7314879.1"/>
    </source>
</evidence>
<dbReference type="PANTHER" id="PTHR12526:SF630">
    <property type="entry name" value="GLYCOSYLTRANSFERASE"/>
    <property type="match status" value="1"/>
</dbReference>
<reference evidence="4 6" key="1">
    <citation type="submission" date="2020-09" db="EMBL/GenBank/DDBJ databases">
        <title>Draft Genomes of Bacterial Isolates from North Pond Shallow Sediments.</title>
        <authorList>
            <person name="Kiel Reese B."/>
            <person name="Mullis M."/>
            <person name="Weisend R.E."/>
        </authorList>
    </citation>
    <scope>NUCLEOTIDE SEQUENCE</scope>
    <source>
        <strain evidence="4">KJE-2</strain>
        <strain evidence="3 6">KJE-3</strain>
    </source>
</reference>
<dbReference type="InterPro" id="IPR001296">
    <property type="entry name" value="Glyco_trans_1"/>
</dbReference>
<dbReference type="GO" id="GO:0016757">
    <property type="term" value="F:glycosyltransferase activity"/>
    <property type="evidence" value="ECO:0007669"/>
    <property type="project" value="InterPro"/>
</dbReference>
<evidence type="ECO:0000259" key="2">
    <source>
        <dbReference type="Pfam" id="PF13439"/>
    </source>
</evidence>
<feature type="domain" description="Glycosyltransferase subfamily 4-like N-terminal" evidence="2">
    <location>
        <begin position="34"/>
        <end position="165"/>
    </location>
</feature>
<dbReference type="AlphaFoldDB" id="A0A8I1G844"/>
<dbReference type="Pfam" id="PF00534">
    <property type="entry name" value="Glycos_transf_1"/>
    <property type="match status" value="1"/>
</dbReference>
<protein>
    <submittedName>
        <fullName evidence="4">Glycosyltransferase family 4 protein</fullName>
    </submittedName>
</protein>
<dbReference type="CDD" id="cd03801">
    <property type="entry name" value="GT4_PimA-like"/>
    <property type="match status" value="1"/>
</dbReference>
<keyword evidence="4" id="KW-0808">Transferase</keyword>
<gene>
    <name evidence="3" type="ORF">JHC10_02265</name>
    <name evidence="4" type="ORF">JHC11_02515</name>
</gene>
<dbReference type="Gene3D" id="3.40.50.2000">
    <property type="entry name" value="Glycogen Phosphorylase B"/>
    <property type="match status" value="2"/>
</dbReference>
<evidence type="ECO:0000313" key="6">
    <source>
        <dbReference type="Proteomes" id="UP000655994"/>
    </source>
</evidence>
<feature type="domain" description="Glycosyl transferase family 1" evidence="1">
    <location>
        <begin position="177"/>
        <end position="335"/>
    </location>
</feature>
<organism evidence="4 5">
    <name type="scientific">Idiomarina abyssalis</name>
    <dbReference type="NCBI Taxonomy" id="86102"/>
    <lineage>
        <taxon>Bacteria</taxon>
        <taxon>Pseudomonadati</taxon>
        <taxon>Pseudomonadota</taxon>
        <taxon>Gammaproteobacteria</taxon>
        <taxon>Alteromonadales</taxon>
        <taxon>Idiomarinaceae</taxon>
        <taxon>Idiomarina</taxon>
    </lineage>
</organism>
<dbReference type="Proteomes" id="UP000655994">
    <property type="component" value="Unassembled WGS sequence"/>
</dbReference>
<dbReference type="Pfam" id="PF13439">
    <property type="entry name" value="Glyco_transf_4"/>
    <property type="match status" value="1"/>
</dbReference>
<dbReference type="InterPro" id="IPR028098">
    <property type="entry name" value="Glyco_trans_4-like_N"/>
</dbReference>
<comment type="caution">
    <text evidence="4">The sequence shown here is derived from an EMBL/GenBank/DDBJ whole genome shotgun (WGS) entry which is preliminary data.</text>
</comment>
<dbReference type="GO" id="GO:1901135">
    <property type="term" value="P:carbohydrate derivative metabolic process"/>
    <property type="evidence" value="ECO:0007669"/>
    <property type="project" value="UniProtKB-ARBA"/>
</dbReference>
<evidence type="ECO:0000259" key="1">
    <source>
        <dbReference type="Pfam" id="PF00534"/>
    </source>
</evidence>
<proteinExistence type="predicted"/>
<dbReference type="EMBL" id="JAEMOS010000005">
    <property type="protein sequence ID" value="MBJ7265762.1"/>
    <property type="molecule type" value="Genomic_DNA"/>
</dbReference>
<keyword evidence="6" id="KW-1185">Reference proteome</keyword>
<dbReference type="EMBL" id="JAEMOP010000002">
    <property type="protein sequence ID" value="MBJ7314879.1"/>
    <property type="molecule type" value="Genomic_DNA"/>
</dbReference>
<evidence type="ECO:0000313" key="5">
    <source>
        <dbReference type="Proteomes" id="UP000621390"/>
    </source>
</evidence>
<accession>A0A8I1G844</accession>
<name>A0A8I1G844_9GAMM</name>
<evidence type="ECO:0000313" key="3">
    <source>
        <dbReference type="EMBL" id="MBJ7265762.1"/>
    </source>
</evidence>
<dbReference type="SUPFAM" id="SSF53756">
    <property type="entry name" value="UDP-Glycosyltransferase/glycogen phosphorylase"/>
    <property type="match status" value="1"/>
</dbReference>
<dbReference type="Proteomes" id="UP000621390">
    <property type="component" value="Unassembled WGS sequence"/>
</dbReference>
<dbReference type="RefSeq" id="WP_199493674.1">
    <property type="nucleotide sequence ID" value="NZ_JAEMOP010000002.1"/>
</dbReference>